<name>A0A0F2M6Q2_SPOSC</name>
<reference evidence="2 3" key="1">
    <citation type="journal article" date="2014" name="BMC Genomics">
        <title>Comparative genomics of the major fungal agents of human and animal Sporotrichosis: Sporothrix schenckii and Sporothrix brasiliensis.</title>
        <authorList>
            <person name="Teixeira M.M."/>
            <person name="de Almeida L.G."/>
            <person name="Kubitschek-Barreira P."/>
            <person name="Alves F.L."/>
            <person name="Kioshima E.S."/>
            <person name="Abadio A.K."/>
            <person name="Fernandes L."/>
            <person name="Derengowski L.S."/>
            <person name="Ferreira K.S."/>
            <person name="Souza R.C."/>
            <person name="Ruiz J.C."/>
            <person name="de Andrade N.C."/>
            <person name="Paes H.C."/>
            <person name="Nicola A.M."/>
            <person name="Albuquerque P."/>
            <person name="Gerber A.L."/>
            <person name="Martins V.P."/>
            <person name="Peconick L.D."/>
            <person name="Neto A.V."/>
            <person name="Chaucanez C.B."/>
            <person name="Silva P.A."/>
            <person name="Cunha O.L."/>
            <person name="de Oliveira F.F."/>
            <person name="dos Santos T.C."/>
            <person name="Barros A.L."/>
            <person name="Soares M.A."/>
            <person name="de Oliveira L.M."/>
            <person name="Marini M.M."/>
            <person name="Villalobos-Duno H."/>
            <person name="Cunha M.M."/>
            <person name="de Hoog S."/>
            <person name="da Silveira J.F."/>
            <person name="Henrissat B."/>
            <person name="Nino-Vega G.A."/>
            <person name="Cisalpino P.S."/>
            <person name="Mora-Montes H.M."/>
            <person name="Almeida S.R."/>
            <person name="Stajich J.E."/>
            <person name="Lopes-Bezerra L.M."/>
            <person name="Vasconcelos A.T."/>
            <person name="Felipe M.S."/>
        </authorList>
    </citation>
    <scope>NUCLEOTIDE SEQUENCE [LARGE SCALE GENOMIC DNA]</scope>
    <source>
        <strain evidence="2 3">1099-18</strain>
    </source>
</reference>
<feature type="region of interest" description="Disordered" evidence="1">
    <location>
        <begin position="1"/>
        <end position="41"/>
    </location>
</feature>
<dbReference type="Proteomes" id="UP000033710">
    <property type="component" value="Unassembled WGS sequence"/>
</dbReference>
<accession>A0A0F2M6Q2</accession>
<dbReference type="VEuPathDB" id="FungiDB:SPSK_09922"/>
<dbReference type="EMBL" id="AXCR01000007">
    <property type="protein sequence ID" value="KJR85312.1"/>
    <property type="molecule type" value="Genomic_DNA"/>
</dbReference>
<dbReference type="RefSeq" id="XP_016587988.1">
    <property type="nucleotide sequence ID" value="XM_016736489.1"/>
</dbReference>
<dbReference type="AlphaFoldDB" id="A0A0F2M6Q2"/>
<evidence type="ECO:0000313" key="2">
    <source>
        <dbReference type="EMBL" id="KJR85312.1"/>
    </source>
</evidence>
<evidence type="ECO:0000256" key="1">
    <source>
        <dbReference type="SAM" id="MobiDB-lite"/>
    </source>
</evidence>
<dbReference type="GeneID" id="27671766"/>
<protein>
    <submittedName>
        <fullName evidence="2">Uncharacterized protein</fullName>
    </submittedName>
</protein>
<evidence type="ECO:0000313" key="3">
    <source>
        <dbReference type="Proteomes" id="UP000033710"/>
    </source>
</evidence>
<reference evidence="2 3" key="2">
    <citation type="journal article" date="2015" name="Eukaryot. Cell">
        <title>Asexual propagation of a virulent clone complex in a human and feline outbreak of sporotrichosis.</title>
        <authorList>
            <person name="Teixeira Mde M."/>
            <person name="Rodrigues A.M."/>
            <person name="Tsui C.K."/>
            <person name="de Almeida L.G."/>
            <person name="Van Diepeningen A.D."/>
            <person name="van den Ende B.G."/>
            <person name="Fernandes G.F."/>
            <person name="Kano R."/>
            <person name="Hamelin R.C."/>
            <person name="Lopes-Bezerra L.M."/>
            <person name="Vasconcelos A.T."/>
            <person name="de Hoog S."/>
            <person name="de Camargo Z.P."/>
            <person name="Felipe M.S."/>
        </authorList>
    </citation>
    <scope>NUCLEOTIDE SEQUENCE [LARGE SCALE GENOMIC DNA]</scope>
    <source>
        <strain evidence="2 3">1099-18</strain>
    </source>
</reference>
<gene>
    <name evidence="2" type="ORF">SPSK_09922</name>
</gene>
<proteinExistence type="predicted"/>
<sequence length="77" mass="8454">MRLCQERVGGAGPGAAEERQAQLQVTASGDDESQSTAQRARWSGHRRWKGYIWDPKTIASPFLQIEAAQRIAAKTAT</sequence>
<dbReference type="KEGG" id="ssck:SPSK_09922"/>
<organism evidence="2 3">
    <name type="scientific">Sporothrix schenckii 1099-18</name>
    <dbReference type="NCBI Taxonomy" id="1397361"/>
    <lineage>
        <taxon>Eukaryota</taxon>
        <taxon>Fungi</taxon>
        <taxon>Dikarya</taxon>
        <taxon>Ascomycota</taxon>
        <taxon>Pezizomycotina</taxon>
        <taxon>Sordariomycetes</taxon>
        <taxon>Sordariomycetidae</taxon>
        <taxon>Ophiostomatales</taxon>
        <taxon>Ophiostomataceae</taxon>
        <taxon>Sporothrix</taxon>
    </lineage>
</organism>
<comment type="caution">
    <text evidence="2">The sequence shown here is derived from an EMBL/GenBank/DDBJ whole genome shotgun (WGS) entry which is preliminary data.</text>
</comment>